<evidence type="ECO:0000313" key="1">
    <source>
        <dbReference type="EMBL" id="MFC5652036.1"/>
    </source>
</evidence>
<accession>A0ABW0W6G1</accession>
<organism evidence="1 2">
    <name type="scientific">Paenibacillus solisilvae</name>
    <dbReference type="NCBI Taxonomy" id="2486751"/>
    <lineage>
        <taxon>Bacteria</taxon>
        <taxon>Bacillati</taxon>
        <taxon>Bacillota</taxon>
        <taxon>Bacilli</taxon>
        <taxon>Bacillales</taxon>
        <taxon>Paenibacillaceae</taxon>
        <taxon>Paenibacillus</taxon>
    </lineage>
</organism>
<comment type="caution">
    <text evidence="1">The sequence shown here is derived from an EMBL/GenBank/DDBJ whole genome shotgun (WGS) entry which is preliminary data.</text>
</comment>
<dbReference type="Proteomes" id="UP001596047">
    <property type="component" value="Unassembled WGS sequence"/>
</dbReference>
<protein>
    <submittedName>
        <fullName evidence="1">Cold-inducible protein YdjO-related protein</fullName>
    </submittedName>
</protein>
<dbReference type="EMBL" id="JBHSOW010000088">
    <property type="protein sequence ID" value="MFC5652036.1"/>
    <property type="molecule type" value="Genomic_DNA"/>
</dbReference>
<proteinExistence type="predicted"/>
<dbReference type="Pfam" id="PF14169">
    <property type="entry name" value="YdjO"/>
    <property type="match status" value="1"/>
</dbReference>
<dbReference type="RefSeq" id="WP_379190680.1">
    <property type="nucleotide sequence ID" value="NZ_JBHSOW010000088.1"/>
</dbReference>
<keyword evidence="2" id="KW-1185">Reference proteome</keyword>
<gene>
    <name evidence="1" type="ORF">ACFPYJ_23545</name>
</gene>
<sequence>MFEVSTTDETKPNLKLTKIWKCRNAECKAWVREEFAVEQQSCPICKGPMLRSMRHLPAVQNKIKSQPRKPKSDF</sequence>
<dbReference type="InterPro" id="IPR025916">
    <property type="entry name" value="YdjO"/>
</dbReference>
<evidence type="ECO:0000313" key="2">
    <source>
        <dbReference type="Proteomes" id="UP001596047"/>
    </source>
</evidence>
<reference evidence="2" key="1">
    <citation type="journal article" date="2019" name="Int. J. Syst. Evol. Microbiol.">
        <title>The Global Catalogue of Microorganisms (GCM) 10K type strain sequencing project: providing services to taxonomists for standard genome sequencing and annotation.</title>
        <authorList>
            <consortium name="The Broad Institute Genomics Platform"/>
            <consortium name="The Broad Institute Genome Sequencing Center for Infectious Disease"/>
            <person name="Wu L."/>
            <person name="Ma J."/>
        </authorList>
    </citation>
    <scope>NUCLEOTIDE SEQUENCE [LARGE SCALE GENOMIC DNA]</scope>
    <source>
        <strain evidence="2">CGMCC 1.3240</strain>
    </source>
</reference>
<name>A0ABW0W6G1_9BACL</name>